<gene>
    <name evidence="3" type="ORF">C4520_04450</name>
</gene>
<dbReference type="PANTHER" id="PTHR38462:SF1">
    <property type="entry name" value="YPRB RIBONUCLEASE H-LIKE DOMAIN-CONTAINING PROTEIN"/>
    <property type="match status" value="1"/>
</dbReference>
<reference evidence="3 4" key="1">
    <citation type="journal article" date="2017" name="ISME J.">
        <title>Energy and carbon metabolisms in a deep terrestrial subsurface fluid microbial community.</title>
        <authorList>
            <person name="Momper L."/>
            <person name="Jungbluth S.P."/>
            <person name="Lee M.D."/>
            <person name="Amend J.P."/>
        </authorList>
    </citation>
    <scope>NUCLEOTIDE SEQUENCE [LARGE SCALE GENOMIC DNA]</scope>
    <source>
        <strain evidence="3">SURF_5</strain>
    </source>
</reference>
<sequence>MNLRDKLDRYTRPAKPETIPAPASSLSSSSLCEHSVHTFPADYRHGTYNFQPTQKDFPHALEFLFPNLGNLPLSFDQIAFFDTETTGLSGGIGVCAFLVGIAYLSPNGFVVEQYLLNDFPSECDLLQKVCAKLDQFRYLASFNGRSFDVPVIEGRFVLNGVPQTISKKLHLDMLHPARRLWKHRLKDCSLKTVEADILKFQRLNDIDGWMIPQAFFSYLRSADRNVMERILLHNRLDLLTLACITHLILKAVENPREADFEHGEDWYGLGTLFERRRQVELAASCFERALEAGLPDPLGRNCRKLLSLTHKRAGNWDGAVRLWKEDLSKSGASAIFELEELAKYYEHRRRDFASACEACRRAITALEIREATSGAGAAALIFQFEQRLQRLRRKMQREKVCEKQESMSSYFSSYSF</sequence>
<comment type="caution">
    <text evidence="3">The sequence shown here is derived from an EMBL/GenBank/DDBJ whole genome shotgun (WGS) entry which is preliminary data.</text>
</comment>
<dbReference type="InterPro" id="IPR012337">
    <property type="entry name" value="RNaseH-like_sf"/>
</dbReference>
<dbReference type="Proteomes" id="UP000265882">
    <property type="component" value="Unassembled WGS sequence"/>
</dbReference>
<accession>A0A3A4NUN7</accession>
<name>A0A3A4NUN7_ABYX5</name>
<dbReference type="GO" id="GO:0003676">
    <property type="term" value="F:nucleic acid binding"/>
    <property type="evidence" value="ECO:0007669"/>
    <property type="project" value="InterPro"/>
</dbReference>
<dbReference type="InterPro" id="IPR011990">
    <property type="entry name" value="TPR-like_helical_dom_sf"/>
</dbReference>
<dbReference type="Gene3D" id="1.25.40.10">
    <property type="entry name" value="Tetratricopeptide repeat domain"/>
    <property type="match status" value="1"/>
</dbReference>
<evidence type="ECO:0000313" key="3">
    <source>
        <dbReference type="EMBL" id="RJP24258.1"/>
    </source>
</evidence>
<feature type="compositionally biased region" description="Basic and acidic residues" evidence="1">
    <location>
        <begin position="1"/>
        <end position="15"/>
    </location>
</feature>
<feature type="region of interest" description="Disordered" evidence="1">
    <location>
        <begin position="1"/>
        <end position="27"/>
    </location>
</feature>
<proteinExistence type="predicted"/>
<dbReference type="PANTHER" id="PTHR38462">
    <property type="entry name" value="EXONUCLEASE-LIKE PROTEIN"/>
    <property type="match status" value="1"/>
</dbReference>
<evidence type="ECO:0000259" key="2">
    <source>
        <dbReference type="Pfam" id="PF13482"/>
    </source>
</evidence>
<dbReference type="Pfam" id="PF13482">
    <property type="entry name" value="RNase_H_2"/>
    <property type="match status" value="1"/>
</dbReference>
<organism evidence="3 4">
    <name type="scientific">Abyssobacteria bacterium (strain SURF_5)</name>
    <dbReference type="NCBI Taxonomy" id="2093360"/>
    <lineage>
        <taxon>Bacteria</taxon>
        <taxon>Pseudomonadati</taxon>
        <taxon>Candidatus Hydrogenedentota</taxon>
        <taxon>Candidatus Abyssobacteria</taxon>
    </lineage>
</organism>
<evidence type="ECO:0000313" key="4">
    <source>
        <dbReference type="Proteomes" id="UP000265882"/>
    </source>
</evidence>
<dbReference type="AlphaFoldDB" id="A0A3A4NUN7"/>
<dbReference type="InterPro" id="IPR038720">
    <property type="entry name" value="YprB_RNase_H-like_dom"/>
</dbReference>
<protein>
    <recommendedName>
        <fullName evidence="2">YprB ribonuclease H-like domain-containing protein</fullName>
    </recommendedName>
</protein>
<dbReference type="SUPFAM" id="SSF53098">
    <property type="entry name" value="Ribonuclease H-like"/>
    <property type="match status" value="1"/>
</dbReference>
<feature type="domain" description="YprB ribonuclease H-like" evidence="2">
    <location>
        <begin position="79"/>
        <end position="245"/>
    </location>
</feature>
<dbReference type="SUPFAM" id="SSF81901">
    <property type="entry name" value="HCP-like"/>
    <property type="match status" value="1"/>
</dbReference>
<evidence type="ECO:0000256" key="1">
    <source>
        <dbReference type="SAM" id="MobiDB-lite"/>
    </source>
</evidence>
<dbReference type="InterPro" id="IPR036397">
    <property type="entry name" value="RNaseH_sf"/>
</dbReference>
<dbReference type="Gene3D" id="3.30.420.10">
    <property type="entry name" value="Ribonuclease H-like superfamily/Ribonuclease H"/>
    <property type="match status" value="1"/>
</dbReference>
<dbReference type="EMBL" id="QZKU01000038">
    <property type="protein sequence ID" value="RJP24258.1"/>
    <property type="molecule type" value="Genomic_DNA"/>
</dbReference>